<dbReference type="PROSITE" id="PS50297">
    <property type="entry name" value="ANK_REP_REGION"/>
    <property type="match status" value="2"/>
</dbReference>
<dbReference type="EMBL" id="AAHEBA010000051">
    <property type="protein sequence ID" value="EBV0638017.1"/>
    <property type="molecule type" value="Genomic_DNA"/>
</dbReference>
<dbReference type="Gene3D" id="1.25.40.20">
    <property type="entry name" value="Ankyrin repeat-containing domain"/>
    <property type="match status" value="1"/>
</dbReference>
<evidence type="ECO:0000313" key="4">
    <source>
        <dbReference type="EMBL" id="EBV0638017.1"/>
    </source>
</evidence>
<evidence type="ECO:0000256" key="3">
    <source>
        <dbReference type="PROSITE-ProRule" id="PRU00023"/>
    </source>
</evidence>
<gene>
    <name evidence="4" type="ORF">DNM41_24495</name>
</gene>
<proteinExistence type="predicted"/>
<evidence type="ECO:0000256" key="1">
    <source>
        <dbReference type="ARBA" id="ARBA00022737"/>
    </source>
</evidence>
<dbReference type="PROSITE" id="PS50088">
    <property type="entry name" value="ANK_REPEAT"/>
    <property type="match status" value="2"/>
</dbReference>
<feature type="repeat" description="ANK" evidence="3">
    <location>
        <begin position="48"/>
        <end position="80"/>
    </location>
</feature>
<dbReference type="SMART" id="SM00248">
    <property type="entry name" value="ANK"/>
    <property type="match status" value="3"/>
</dbReference>
<dbReference type="AlphaFoldDB" id="A0A5I0D6J9"/>
<comment type="caution">
    <text evidence="4">The sequence shown here is derived from an EMBL/GenBank/DDBJ whole genome shotgun (WGS) entry which is preliminary data.</text>
</comment>
<sequence>MSKKKFQELMSLKKIASEINAKEIFEKYQKNSEFWDVQITEVNQCGLSGDTMLHIAAWQGNLEDINNLILLGANVNSIGDLGNTPLHQAVLSEQTGSIKILLEHNINISITNESGEKALDIAKRNGRKEIIDLITKQSNKPTFKKRNK</sequence>
<protein>
    <submittedName>
        <fullName evidence="4">Ankyrin repeat domain-containing protein</fullName>
    </submittedName>
</protein>
<keyword evidence="2 3" id="KW-0040">ANK repeat</keyword>
<feature type="repeat" description="ANK" evidence="3">
    <location>
        <begin position="81"/>
        <end position="113"/>
    </location>
</feature>
<name>A0A5I0D6J9_SALET</name>
<dbReference type="PANTHER" id="PTHR24171:SF9">
    <property type="entry name" value="ANKYRIN REPEAT DOMAIN-CONTAINING PROTEIN 39"/>
    <property type="match status" value="1"/>
</dbReference>
<keyword evidence="1" id="KW-0677">Repeat</keyword>
<reference evidence="4" key="1">
    <citation type="submission" date="2018-06" db="EMBL/GenBank/DDBJ databases">
        <authorList>
            <person name="Ashton P.M."/>
            <person name="Dallman T."/>
            <person name="Nair S."/>
            <person name="De Pinna E."/>
            <person name="Peters T."/>
            <person name="Grant K."/>
        </authorList>
    </citation>
    <scope>NUCLEOTIDE SEQUENCE</scope>
    <source>
        <strain evidence="4">458084</strain>
    </source>
</reference>
<dbReference type="InterPro" id="IPR036770">
    <property type="entry name" value="Ankyrin_rpt-contain_sf"/>
</dbReference>
<dbReference type="SUPFAM" id="SSF48403">
    <property type="entry name" value="Ankyrin repeat"/>
    <property type="match status" value="1"/>
</dbReference>
<accession>A0A5I0D6J9</accession>
<dbReference type="Pfam" id="PF12796">
    <property type="entry name" value="Ank_2"/>
    <property type="match status" value="1"/>
</dbReference>
<dbReference type="PANTHER" id="PTHR24171">
    <property type="entry name" value="ANKYRIN REPEAT DOMAIN-CONTAINING PROTEIN 39-RELATED"/>
    <property type="match status" value="1"/>
</dbReference>
<organism evidence="4">
    <name type="scientific">Salmonella enterica subsp. enterica serovar Ouagadougou</name>
    <dbReference type="NCBI Taxonomy" id="2564899"/>
    <lineage>
        <taxon>Bacteria</taxon>
        <taxon>Pseudomonadati</taxon>
        <taxon>Pseudomonadota</taxon>
        <taxon>Gammaproteobacteria</taxon>
        <taxon>Enterobacterales</taxon>
        <taxon>Enterobacteriaceae</taxon>
        <taxon>Salmonella</taxon>
    </lineage>
</organism>
<dbReference type="InterPro" id="IPR002110">
    <property type="entry name" value="Ankyrin_rpt"/>
</dbReference>
<evidence type="ECO:0000256" key="2">
    <source>
        <dbReference type="ARBA" id="ARBA00023043"/>
    </source>
</evidence>